<sequence length="413" mass="47425">MSVIHLNLLGHLSIFANADKIDVIIVLQWNSTVQLSLNNLFNEIVSKQFIFEKCTCLILPTICQLKHIQFNSLQHKLIKSSMIKNDEIKEMIWLQIALKLGLTVLQVPNGNKFWTRFQHTQSMSSSISEKLHLTLYNNNQSIQKTNCNSELLKRNLLLYEKFGVGKLKILPISTGCVANHGLSYSVLFTWIPYEIQLSNITEHHKNYAKVFFYSVTLDSKKGNDSVNEKQLVYHGIETEQKLNNESITITKSLVQQLIRYVGMNCSINKKGITEHDVTYSQSKITRSKTFTSGLNPPKRTIYTNAVRSTTNPILRKSREQKYENDMVKSPEDNHKQKCGIKQVTFSGTTSPHMESSRPKLEEERKTKEHNTPRNGDRHEKNEQELDGTRKEGPRQSGLENAGQLPMLHWEQQA</sequence>
<feature type="compositionally biased region" description="Basic and acidic residues" evidence="1">
    <location>
        <begin position="316"/>
        <end position="335"/>
    </location>
</feature>
<dbReference type="AlphaFoldDB" id="A0A183KBK6"/>
<feature type="signal peptide" evidence="2">
    <location>
        <begin position="1"/>
        <end position="18"/>
    </location>
</feature>
<reference evidence="5" key="1">
    <citation type="submission" date="2016-06" db="UniProtKB">
        <authorList>
            <consortium name="WormBaseParasite"/>
        </authorList>
    </citation>
    <scope>IDENTIFICATION</scope>
</reference>
<proteinExistence type="predicted"/>
<feature type="compositionally biased region" description="Basic and acidic residues" evidence="1">
    <location>
        <begin position="354"/>
        <end position="393"/>
    </location>
</feature>
<accession>A0A183KBK6</accession>
<dbReference type="EMBL" id="UZAK01035098">
    <property type="protein sequence ID" value="VDP48632.1"/>
    <property type="molecule type" value="Genomic_DNA"/>
</dbReference>
<feature type="region of interest" description="Disordered" evidence="1">
    <location>
        <begin position="311"/>
        <end position="413"/>
    </location>
</feature>
<reference evidence="3 4" key="2">
    <citation type="submission" date="2018-11" db="EMBL/GenBank/DDBJ databases">
        <authorList>
            <consortium name="Pathogen Informatics"/>
        </authorList>
    </citation>
    <scope>NUCLEOTIDE SEQUENCE [LARGE SCALE GENOMIC DNA]</scope>
    <source>
        <strain evidence="3">Dakar</strain>
        <strain evidence="4">Dakar, Senegal</strain>
    </source>
</reference>
<protein>
    <submittedName>
        <fullName evidence="5">HORMA domain-containing protein</fullName>
    </submittedName>
</protein>
<dbReference type="Proteomes" id="UP000279833">
    <property type="component" value="Unassembled WGS sequence"/>
</dbReference>
<evidence type="ECO:0000313" key="5">
    <source>
        <dbReference type="WBParaSite" id="SCUD_0001239701-mRNA-1"/>
    </source>
</evidence>
<evidence type="ECO:0000313" key="4">
    <source>
        <dbReference type="Proteomes" id="UP000279833"/>
    </source>
</evidence>
<keyword evidence="2" id="KW-0732">Signal</keyword>
<name>A0A183KBK6_9TREM</name>
<feature type="compositionally biased region" description="Polar residues" evidence="1">
    <location>
        <begin position="343"/>
        <end position="353"/>
    </location>
</feature>
<dbReference type="WBParaSite" id="SCUD_0001239701-mRNA-1">
    <property type="protein sequence ID" value="SCUD_0001239701-mRNA-1"/>
    <property type="gene ID" value="SCUD_0001239701"/>
</dbReference>
<feature type="chain" id="PRO_5043140794" evidence="2">
    <location>
        <begin position="19"/>
        <end position="413"/>
    </location>
</feature>
<keyword evidence="4" id="KW-1185">Reference proteome</keyword>
<evidence type="ECO:0000313" key="3">
    <source>
        <dbReference type="EMBL" id="VDP48632.1"/>
    </source>
</evidence>
<gene>
    <name evidence="3" type="ORF">SCUD_LOCUS12394</name>
</gene>
<evidence type="ECO:0000256" key="2">
    <source>
        <dbReference type="SAM" id="SignalP"/>
    </source>
</evidence>
<organism evidence="5">
    <name type="scientific">Schistosoma curassoni</name>
    <dbReference type="NCBI Taxonomy" id="6186"/>
    <lineage>
        <taxon>Eukaryota</taxon>
        <taxon>Metazoa</taxon>
        <taxon>Spiralia</taxon>
        <taxon>Lophotrochozoa</taxon>
        <taxon>Platyhelminthes</taxon>
        <taxon>Trematoda</taxon>
        <taxon>Digenea</taxon>
        <taxon>Strigeidida</taxon>
        <taxon>Schistosomatoidea</taxon>
        <taxon>Schistosomatidae</taxon>
        <taxon>Schistosoma</taxon>
    </lineage>
</organism>
<evidence type="ECO:0000256" key="1">
    <source>
        <dbReference type="SAM" id="MobiDB-lite"/>
    </source>
</evidence>